<dbReference type="AlphaFoldDB" id="A0A1M4DYN0"/>
<accession>A0A1M4DYN0</accession>
<evidence type="ECO:0000313" key="9">
    <source>
        <dbReference type="EMBL" id="SBO91688.1"/>
    </source>
</evidence>
<name>A0A1M4DYN0_9ACTN</name>
<sequence length="367" mass="38499">MSDIVVPKLNDNDSSYTLACWLVPPGSEVAAGDPIAEIETSKATQELLSPGDGVLHQSVAAGGECCCGDVIGQVLAAAVSPPVTPVPAPRQLAVITEPARALALELGIPEADLLCLDKPLIQRRDVEALAADQPVHRFSRNQQAVASVVALSHRDIPAAFAAITVRVGDALSTAHRLSRVSKRHIGLPELVIKAIAGLRTAHPLCFATRLDERTATLPTTSDVGVTLDLGQGLYIPVITDAEALTCADIARALTRHKAKAMDGSFTEADLRHPNILLSLHNVPDIVLAGPIVLPGTTCALTLAGTRQELTLTSTGQVRARKVATISIVYDHRTVTGRAAMALLTDLKTVLESPAALAGEPAPEVQRP</sequence>
<dbReference type="PANTHER" id="PTHR43178:SF5">
    <property type="entry name" value="LIPOAMIDE ACYLTRANSFERASE COMPONENT OF BRANCHED-CHAIN ALPHA-KETO ACID DEHYDROGENASE COMPLEX, MITOCHONDRIAL"/>
    <property type="match status" value="1"/>
</dbReference>
<dbReference type="Pfam" id="PF00198">
    <property type="entry name" value="2-oxoacid_dh"/>
    <property type="match status" value="1"/>
</dbReference>
<comment type="cofactor">
    <cofactor evidence="1 6">
        <name>(R)-lipoate</name>
        <dbReference type="ChEBI" id="CHEBI:83088"/>
    </cofactor>
</comment>
<dbReference type="GO" id="GO:0005737">
    <property type="term" value="C:cytoplasm"/>
    <property type="evidence" value="ECO:0007669"/>
    <property type="project" value="TreeGrafter"/>
</dbReference>
<proteinExistence type="inferred from homology"/>
<feature type="domain" description="Lipoyl-binding" evidence="8">
    <location>
        <begin position="18"/>
        <end position="61"/>
    </location>
</feature>
<evidence type="ECO:0000256" key="5">
    <source>
        <dbReference type="ARBA" id="ARBA00023315"/>
    </source>
</evidence>
<reference evidence="9" key="1">
    <citation type="submission" date="2016-04" db="EMBL/GenBank/DDBJ databases">
        <authorList>
            <person name="Evans L.H."/>
            <person name="Alamgir A."/>
            <person name="Owens N."/>
            <person name="Weber N.D."/>
            <person name="Virtaneva K."/>
            <person name="Barbian K."/>
            <person name="Babar A."/>
            <person name="Rosenke K."/>
        </authorList>
    </citation>
    <scope>NUCLEOTIDE SEQUENCE</scope>
    <source>
        <strain evidence="9">Nono1</strain>
    </source>
</reference>
<dbReference type="PROSITE" id="PS00189">
    <property type="entry name" value="LIPOYL"/>
    <property type="match status" value="1"/>
</dbReference>
<dbReference type="InterPro" id="IPR000089">
    <property type="entry name" value="Biotin_lipoyl"/>
</dbReference>
<dbReference type="GO" id="GO:0016407">
    <property type="term" value="F:acetyltransferase activity"/>
    <property type="evidence" value="ECO:0007669"/>
    <property type="project" value="TreeGrafter"/>
</dbReference>
<dbReference type="SUPFAM" id="SSF52777">
    <property type="entry name" value="CoA-dependent acyltransferases"/>
    <property type="match status" value="1"/>
</dbReference>
<evidence type="ECO:0000259" key="8">
    <source>
        <dbReference type="Pfam" id="PF00364"/>
    </source>
</evidence>
<keyword evidence="4 6" id="KW-0450">Lipoyl</keyword>
<dbReference type="Gene3D" id="2.40.50.100">
    <property type="match status" value="1"/>
</dbReference>
<dbReference type="CDD" id="cd06849">
    <property type="entry name" value="lipoyl_domain"/>
    <property type="match status" value="1"/>
</dbReference>
<protein>
    <recommendedName>
        <fullName evidence="6">Dihydrolipoamide acetyltransferase component of pyruvate dehydrogenase complex</fullName>
        <ecNumber evidence="6">2.3.1.-</ecNumber>
    </recommendedName>
</protein>
<dbReference type="InterPro" id="IPR050743">
    <property type="entry name" value="2-oxoacid_DH_E2_comp"/>
</dbReference>
<dbReference type="RefSeq" id="WP_225271041.1">
    <property type="nucleotide sequence ID" value="NZ_CP084058.1"/>
</dbReference>
<dbReference type="InterPro" id="IPR003016">
    <property type="entry name" value="2-oxoA_DH_lipoyl-BS"/>
</dbReference>
<evidence type="ECO:0000256" key="2">
    <source>
        <dbReference type="ARBA" id="ARBA00007317"/>
    </source>
</evidence>
<keyword evidence="5 6" id="KW-0012">Acyltransferase</keyword>
<evidence type="ECO:0000259" key="7">
    <source>
        <dbReference type="Pfam" id="PF00198"/>
    </source>
</evidence>
<evidence type="ECO:0000256" key="4">
    <source>
        <dbReference type="ARBA" id="ARBA00022823"/>
    </source>
</evidence>
<dbReference type="InterPro" id="IPR001078">
    <property type="entry name" value="2-oxoacid_DH_actylTfrase"/>
</dbReference>
<evidence type="ECO:0000256" key="3">
    <source>
        <dbReference type="ARBA" id="ARBA00022679"/>
    </source>
</evidence>
<dbReference type="InterPro" id="IPR023213">
    <property type="entry name" value="CAT-like_dom_sf"/>
</dbReference>
<dbReference type="GO" id="GO:0031405">
    <property type="term" value="F:lipoic acid binding"/>
    <property type="evidence" value="ECO:0007669"/>
    <property type="project" value="TreeGrafter"/>
</dbReference>
<dbReference type="Pfam" id="PF00364">
    <property type="entry name" value="Biotin_lipoyl"/>
    <property type="match status" value="1"/>
</dbReference>
<dbReference type="SUPFAM" id="SSF51230">
    <property type="entry name" value="Single hybrid motif"/>
    <property type="match status" value="1"/>
</dbReference>
<dbReference type="EC" id="2.3.1.-" evidence="6"/>
<evidence type="ECO:0000256" key="1">
    <source>
        <dbReference type="ARBA" id="ARBA00001938"/>
    </source>
</evidence>
<dbReference type="Gene3D" id="3.30.559.10">
    <property type="entry name" value="Chloramphenicol acetyltransferase-like domain"/>
    <property type="match status" value="1"/>
</dbReference>
<evidence type="ECO:0000256" key="6">
    <source>
        <dbReference type="RuleBase" id="RU003423"/>
    </source>
</evidence>
<dbReference type="InterPro" id="IPR011053">
    <property type="entry name" value="Single_hybrid_motif"/>
</dbReference>
<comment type="similarity">
    <text evidence="2 6">Belongs to the 2-oxoacid dehydrogenase family.</text>
</comment>
<dbReference type="PANTHER" id="PTHR43178">
    <property type="entry name" value="DIHYDROLIPOAMIDE ACETYLTRANSFERASE COMPONENT OF PYRUVATE DEHYDROGENASE COMPLEX"/>
    <property type="match status" value="1"/>
</dbReference>
<keyword evidence="3 6" id="KW-0808">Transferase</keyword>
<dbReference type="EMBL" id="LT559118">
    <property type="protein sequence ID" value="SBO91688.1"/>
    <property type="molecule type" value="Genomic_DNA"/>
</dbReference>
<feature type="domain" description="2-oxoacid dehydrogenase acyltransferase catalytic" evidence="7">
    <location>
        <begin position="137"/>
        <end position="356"/>
    </location>
</feature>
<gene>
    <name evidence="9" type="ORF">BN4615_P1202</name>
</gene>
<organism evidence="9">
    <name type="scientific">Nonomuraea gerenzanensis</name>
    <dbReference type="NCBI Taxonomy" id="93944"/>
    <lineage>
        <taxon>Bacteria</taxon>
        <taxon>Bacillati</taxon>
        <taxon>Actinomycetota</taxon>
        <taxon>Actinomycetes</taxon>
        <taxon>Streptosporangiales</taxon>
        <taxon>Streptosporangiaceae</taxon>
        <taxon>Nonomuraea</taxon>
    </lineage>
</organism>